<evidence type="ECO:0000256" key="4">
    <source>
        <dbReference type="ARBA" id="ARBA00022475"/>
    </source>
</evidence>
<dbReference type="GeneID" id="28727541"/>
<dbReference type="GO" id="GO:0032220">
    <property type="term" value="P:plasma membrane fusion involved in cytogamy"/>
    <property type="evidence" value="ECO:0007669"/>
    <property type="project" value="TreeGrafter"/>
</dbReference>
<keyword evidence="9" id="KW-0325">Glycoprotein</keyword>
<evidence type="ECO:0000256" key="3">
    <source>
        <dbReference type="ARBA" id="ARBA00010780"/>
    </source>
</evidence>
<gene>
    <name evidence="11" type="ORF">Malapachy_1156</name>
</gene>
<evidence type="ECO:0000256" key="6">
    <source>
        <dbReference type="ARBA" id="ARBA00022971"/>
    </source>
</evidence>
<dbReference type="PANTHER" id="PTHR31030">
    <property type="entry name" value="PLASMA MEMBRANE FUSION PROTEIN PRM1"/>
    <property type="match status" value="1"/>
</dbReference>
<name>A0A0M8ML89_9BASI</name>
<evidence type="ECO:0000256" key="10">
    <source>
        <dbReference type="RuleBase" id="RU366035"/>
    </source>
</evidence>
<sequence length="498" mass="54875">MPSDLVPTSIGVLVLGGYTLYHALTRLAQWYTYWLALVHHWQKDVAPVCALAERTVSLYTQAPYLWTKSWQQSTATASRVLVETVTRLLLGILDVLHVVGTILCDSYKSLLLCTIQLVIQGVLSILDAASHIVAAAVHDAAQALHAFLASVLQLTQGASDIATDTLNQVLGLFGHHVAPPTIQEPDAMRVLNNITIPSSLVDPFQRLQSQIPTVDTLRTDAEDAWALMLNQTKLRVNQTLQTMVFHGPTVPAAPLSTSPCDTLNATWVTAVPADLYDVVRHAYFRVALTMALLLFFAWGLVLCVQVLRRPPVDCACDEPEKHPYRLPWYTVWWQWCQTPLSLCLVAFLCLELIGLALTAWILRALTQTLRHGLPADISLVPTPPWADYLERTLPDTVHATQTQLDAASATLNDALFGWLHQAVPLAQQVLEGVEGLVSDTIRDLLGPTPLRTPVTQFANCVLGHKIEAAEHALTWLSTHAYLQLPSLPFEIIASYDAT</sequence>
<keyword evidence="12" id="KW-1185">Reference proteome</keyword>
<keyword evidence="4 10" id="KW-1003">Cell membrane</keyword>
<dbReference type="STRING" id="77020.A0A0M8ML89"/>
<dbReference type="PANTHER" id="PTHR31030:SF1">
    <property type="entry name" value="PLASMA MEMBRANE FUSION PROTEIN PRM1"/>
    <property type="match status" value="1"/>
</dbReference>
<feature type="transmembrane region" description="Helical" evidence="10">
    <location>
        <begin position="339"/>
        <end position="362"/>
    </location>
</feature>
<protein>
    <recommendedName>
        <fullName evidence="10">Plasma membrane fusion protein PRM1</fullName>
    </recommendedName>
</protein>
<dbReference type="GO" id="GO:0005886">
    <property type="term" value="C:plasma membrane"/>
    <property type="evidence" value="ECO:0007669"/>
    <property type="project" value="UniProtKB-SubCell"/>
</dbReference>
<evidence type="ECO:0000256" key="9">
    <source>
        <dbReference type="ARBA" id="ARBA00023180"/>
    </source>
</evidence>
<accession>A0A0M8ML89</accession>
<keyword evidence="5 10" id="KW-0812">Transmembrane</keyword>
<keyword evidence="7 10" id="KW-1133">Transmembrane helix</keyword>
<dbReference type="VEuPathDB" id="FungiDB:Malapachy_1156"/>
<keyword evidence="8 10" id="KW-0472">Membrane</keyword>
<dbReference type="EMBL" id="LGAV01000003">
    <property type="protein sequence ID" value="KOS14756.1"/>
    <property type="molecule type" value="Genomic_DNA"/>
</dbReference>
<proteinExistence type="inferred from homology"/>
<dbReference type="AlphaFoldDB" id="A0A0M8ML89"/>
<evidence type="ECO:0000256" key="1">
    <source>
        <dbReference type="ARBA" id="ARBA00002512"/>
    </source>
</evidence>
<evidence type="ECO:0000256" key="2">
    <source>
        <dbReference type="ARBA" id="ARBA00004651"/>
    </source>
</evidence>
<comment type="subcellular location">
    <subcellularLocation>
        <location evidence="2 10">Cell membrane</location>
        <topology evidence="2 10">Multi-pass membrane protein</topology>
    </subcellularLocation>
</comment>
<organism evidence="11 12">
    <name type="scientific">Malassezia pachydermatis</name>
    <dbReference type="NCBI Taxonomy" id="77020"/>
    <lineage>
        <taxon>Eukaryota</taxon>
        <taxon>Fungi</taxon>
        <taxon>Dikarya</taxon>
        <taxon>Basidiomycota</taxon>
        <taxon>Ustilaginomycotina</taxon>
        <taxon>Malasseziomycetes</taxon>
        <taxon>Malasseziales</taxon>
        <taxon>Malasseziaceae</taxon>
        <taxon>Malassezia</taxon>
    </lineage>
</organism>
<reference evidence="11 12" key="1">
    <citation type="submission" date="2015-07" db="EMBL/GenBank/DDBJ databases">
        <title>Draft Genome Sequence of Malassezia furfur CBS1878 and Malassezia pachydermatis CBS1879.</title>
        <authorList>
            <person name="Triana S."/>
            <person name="Ohm R."/>
            <person name="Gonzalez A."/>
            <person name="DeCock H."/>
            <person name="Restrepo S."/>
            <person name="Celis A."/>
        </authorList>
    </citation>
    <scope>NUCLEOTIDE SEQUENCE [LARGE SCALE GENOMIC DNA]</scope>
    <source>
        <strain evidence="11 12">CBS 1879</strain>
    </source>
</reference>
<keyword evidence="6 10" id="KW-0184">Conjugation</keyword>
<dbReference type="RefSeq" id="XP_017992388.1">
    <property type="nucleotide sequence ID" value="XM_018135666.1"/>
</dbReference>
<evidence type="ECO:0000256" key="5">
    <source>
        <dbReference type="ARBA" id="ARBA00022692"/>
    </source>
</evidence>
<dbReference type="OrthoDB" id="10248838at2759"/>
<evidence type="ECO:0000256" key="7">
    <source>
        <dbReference type="ARBA" id="ARBA00022989"/>
    </source>
</evidence>
<dbReference type="GO" id="GO:0043332">
    <property type="term" value="C:mating projection tip"/>
    <property type="evidence" value="ECO:0007669"/>
    <property type="project" value="UniProtKB-UniRule"/>
</dbReference>
<comment type="caution">
    <text evidence="10">Lacks conserved residue(s) required for the propagation of feature annotation.</text>
</comment>
<feature type="transmembrane region" description="Helical" evidence="10">
    <location>
        <begin position="282"/>
        <end position="301"/>
    </location>
</feature>
<evidence type="ECO:0000256" key="8">
    <source>
        <dbReference type="ARBA" id="ARBA00023136"/>
    </source>
</evidence>
<dbReference type="Proteomes" id="UP000037751">
    <property type="component" value="Unassembled WGS sequence"/>
</dbReference>
<evidence type="ECO:0000313" key="11">
    <source>
        <dbReference type="EMBL" id="KOS14756.1"/>
    </source>
</evidence>
<comment type="caution">
    <text evidence="11">The sequence shown here is derived from an EMBL/GenBank/DDBJ whole genome shotgun (WGS) entry which is preliminary data.</text>
</comment>
<comment type="similarity">
    <text evidence="3 10">Belongs to the PRM1 family.</text>
</comment>
<evidence type="ECO:0000313" key="12">
    <source>
        <dbReference type="Proteomes" id="UP000037751"/>
    </source>
</evidence>
<comment type="function">
    <text evidence="1 10">Involved in cell fusion during mating by stabilizing the plasma membrane fusion event.</text>
</comment>
<dbReference type="InterPro" id="IPR026777">
    <property type="entry name" value="PRM1"/>
</dbReference>